<dbReference type="EMBL" id="CP000267">
    <property type="protein sequence ID" value="ABD68662.1"/>
    <property type="molecule type" value="Genomic_DNA"/>
</dbReference>
<evidence type="ECO:0000313" key="2">
    <source>
        <dbReference type="Proteomes" id="UP000008332"/>
    </source>
</evidence>
<dbReference type="eggNOG" id="ENOG502Z9G8">
    <property type="taxonomic scope" value="Bacteria"/>
</dbReference>
<organism evidence="1 2">
    <name type="scientific">Albidiferax ferrireducens (strain ATCC BAA-621 / DSM 15236 / T118)</name>
    <name type="common">Rhodoferax ferrireducens</name>
    <dbReference type="NCBI Taxonomy" id="338969"/>
    <lineage>
        <taxon>Bacteria</taxon>
        <taxon>Pseudomonadati</taxon>
        <taxon>Pseudomonadota</taxon>
        <taxon>Betaproteobacteria</taxon>
        <taxon>Burkholderiales</taxon>
        <taxon>Comamonadaceae</taxon>
        <taxon>Rhodoferax</taxon>
    </lineage>
</organism>
<gene>
    <name evidence="1" type="ordered locus">Rfer_0914</name>
</gene>
<dbReference type="AlphaFoldDB" id="Q21ZZ1"/>
<dbReference type="OrthoDB" id="5391020at2"/>
<name>Q21ZZ1_ALBFT</name>
<proteinExistence type="predicted"/>
<dbReference type="STRING" id="338969.Rfer_0914"/>
<dbReference type="Proteomes" id="UP000008332">
    <property type="component" value="Chromosome"/>
</dbReference>
<evidence type="ECO:0000313" key="1">
    <source>
        <dbReference type="EMBL" id="ABD68662.1"/>
    </source>
</evidence>
<reference evidence="2" key="1">
    <citation type="submission" date="2006-02" db="EMBL/GenBank/DDBJ databases">
        <title>Complete sequence of chromosome of Rhodoferax ferrireducens DSM 15236.</title>
        <authorList>
            <person name="Copeland A."/>
            <person name="Lucas S."/>
            <person name="Lapidus A."/>
            <person name="Barry K."/>
            <person name="Detter J.C."/>
            <person name="Glavina del Rio T."/>
            <person name="Hammon N."/>
            <person name="Israni S."/>
            <person name="Pitluck S."/>
            <person name="Brettin T."/>
            <person name="Bruce D."/>
            <person name="Han C."/>
            <person name="Tapia R."/>
            <person name="Gilna P."/>
            <person name="Kiss H."/>
            <person name="Schmutz J."/>
            <person name="Larimer F."/>
            <person name="Land M."/>
            <person name="Kyrpides N."/>
            <person name="Ivanova N."/>
            <person name="Richardson P."/>
        </authorList>
    </citation>
    <scope>NUCLEOTIDE SEQUENCE [LARGE SCALE GENOMIC DNA]</scope>
    <source>
        <strain evidence="2">ATCC BAA-621 / DSM 15236 / T118</strain>
    </source>
</reference>
<sequence>MSSPAHHTQLSSWVATTSGSVLVSLITLLMPMQAQAVPAFARQTGQNCVACHAGGQFPELTPYGRMFKMTGYTIGERTIPLSVMALASSSSIANAPADTVKNGTPILATASVFLAGKITDNFGAFTQITFDPYAVDNGDGSFSGHSNADNIDIRFANHIIGDKQDWIYGVSLNNNPSLTDPWNSAAAWMQYVPVPSPSSSQFIDGTAPYPGFASGGNIAGLNTYLYWNKTVYAEVGTYRTADRALSFMTAGVNPRTQLSGSNNPYWRLALSHEWGPHNLMLGTSGMVAHVYDDPTDTSDPASVGRFRNIGIDAQYQYILDPHTVTAQLAYMRTEQTYSDAVSAGQLNPGLSDTNIVTRAKLGYTYQAKYGGSLSLFNLTGSTNNQSDPATRGATYEAFYIPVQNVRIGAQYTRYSKYLGASTNYDGAGRNASDNNSMFLYVWFAY</sequence>
<dbReference type="KEGG" id="rfr:Rfer_0914"/>
<dbReference type="HOGENOM" id="CLU_049876_0_0_4"/>
<accession>Q21ZZ1</accession>
<protein>
    <submittedName>
        <fullName evidence="1">Putative cytochrome c1 signal peptide protein</fullName>
    </submittedName>
</protein>
<keyword evidence="2" id="KW-1185">Reference proteome</keyword>